<organism evidence="1 2">
    <name type="scientific">Actinomadura luteofluorescens</name>
    <dbReference type="NCBI Taxonomy" id="46163"/>
    <lineage>
        <taxon>Bacteria</taxon>
        <taxon>Bacillati</taxon>
        <taxon>Actinomycetota</taxon>
        <taxon>Actinomycetes</taxon>
        <taxon>Streptosporangiales</taxon>
        <taxon>Thermomonosporaceae</taxon>
        <taxon>Actinomadura</taxon>
    </lineage>
</organism>
<dbReference type="Proteomes" id="UP000529783">
    <property type="component" value="Unassembled WGS sequence"/>
</dbReference>
<evidence type="ECO:0000313" key="1">
    <source>
        <dbReference type="EMBL" id="NYD49148.1"/>
    </source>
</evidence>
<comment type="caution">
    <text evidence="1">The sequence shown here is derived from an EMBL/GenBank/DDBJ whole genome shotgun (WGS) entry which is preliminary data.</text>
</comment>
<dbReference type="EMBL" id="JACCBA010000001">
    <property type="protein sequence ID" value="NYD49148.1"/>
    <property type="molecule type" value="Genomic_DNA"/>
</dbReference>
<evidence type="ECO:0000313" key="2">
    <source>
        <dbReference type="Proteomes" id="UP000529783"/>
    </source>
</evidence>
<name>A0A7Y9JI04_9ACTN</name>
<proteinExistence type="predicted"/>
<dbReference type="AlphaFoldDB" id="A0A7Y9JI04"/>
<reference evidence="1 2" key="1">
    <citation type="submission" date="2020-07" db="EMBL/GenBank/DDBJ databases">
        <title>Sequencing the genomes of 1000 actinobacteria strains.</title>
        <authorList>
            <person name="Klenk H.-P."/>
        </authorList>
    </citation>
    <scope>NUCLEOTIDE SEQUENCE [LARGE SCALE GENOMIC DNA]</scope>
    <source>
        <strain evidence="1 2">DSM 40398</strain>
    </source>
</reference>
<accession>A0A7Y9JI04</accession>
<sequence length="151" mass="16990">MSYPQPALTIPRVTGDNAAELDAEIERYARAFFGTDAELAFPDRYHAELTNEKFSDSKLYAVEGVTVRRDWPNRRNIVERRVDLPPVRGGGVAEIEAEIKRLTTEFFGSETRITPQNGEYKVVLVPDAEDDKKYEVKGVSVKQSGKWPTAA</sequence>
<keyword evidence="2" id="KW-1185">Reference proteome</keyword>
<dbReference type="RefSeq" id="WP_179845934.1">
    <property type="nucleotide sequence ID" value="NZ_JACCBA010000001.1"/>
</dbReference>
<protein>
    <submittedName>
        <fullName evidence="1">Uncharacterized protein</fullName>
    </submittedName>
</protein>
<gene>
    <name evidence="1" type="ORF">BJY14_005131</name>
</gene>